<keyword evidence="7" id="KW-1185">Reference proteome</keyword>
<evidence type="ECO:0000313" key="6">
    <source>
        <dbReference type="EMBL" id="CAH9076901.1"/>
    </source>
</evidence>
<feature type="region of interest" description="Disordered" evidence="4">
    <location>
        <begin position="235"/>
        <end position="263"/>
    </location>
</feature>
<evidence type="ECO:0000256" key="4">
    <source>
        <dbReference type="SAM" id="MobiDB-lite"/>
    </source>
</evidence>
<reference evidence="6" key="1">
    <citation type="submission" date="2022-07" db="EMBL/GenBank/DDBJ databases">
        <authorList>
            <person name="Macas J."/>
            <person name="Novak P."/>
            <person name="Neumann P."/>
        </authorList>
    </citation>
    <scope>NUCLEOTIDE SEQUENCE</scope>
</reference>
<dbReference type="InterPro" id="IPR035979">
    <property type="entry name" value="RBD_domain_sf"/>
</dbReference>
<organism evidence="6 7">
    <name type="scientific">Cuscuta europaea</name>
    <name type="common">European dodder</name>
    <dbReference type="NCBI Taxonomy" id="41803"/>
    <lineage>
        <taxon>Eukaryota</taxon>
        <taxon>Viridiplantae</taxon>
        <taxon>Streptophyta</taxon>
        <taxon>Embryophyta</taxon>
        <taxon>Tracheophyta</taxon>
        <taxon>Spermatophyta</taxon>
        <taxon>Magnoliopsida</taxon>
        <taxon>eudicotyledons</taxon>
        <taxon>Gunneridae</taxon>
        <taxon>Pentapetalae</taxon>
        <taxon>asterids</taxon>
        <taxon>lamiids</taxon>
        <taxon>Solanales</taxon>
        <taxon>Convolvulaceae</taxon>
        <taxon>Cuscuteae</taxon>
        <taxon>Cuscuta</taxon>
        <taxon>Cuscuta subgen. Cuscuta</taxon>
    </lineage>
</organism>
<sequence>MMDYGAAEQVGAVFYGDDQEEDELQYEEENQTQHYSVAGGDPGLPRPTLCFDDSAPNQELKHSTDDSSCSAGKLFVGGIAWETSEETFSRYFSKYGELIDSIIMMDKLSGRPRGFGFVTFVDAEVANRVLKEEHVIDGRVVEVKRTVPREDMPLRGGSKTKKIFIGGIPLSLNEDGLKEYFSSYGNIIECQIMVDHNTGRPRGFGFITFDNEAAVEKALSDGHMHEISGKQVEIKRAEPKGAGGNHPSESRTRRGGNSSKSYGNFNNVTEEYGIGYGGKMGNAYGGYGGYGAYGNYVGNYGMNSAGMYGAYGGYGYGFGFGGAMYGAMGYGGNPYGTSGNYAGSSGYAGGSGKGYGSGGDGSFGSGRGGGYGNSGAGAGRFHPYRK</sequence>
<dbReference type="PROSITE" id="PS50102">
    <property type="entry name" value="RRM"/>
    <property type="match status" value="2"/>
</dbReference>
<dbReference type="Proteomes" id="UP001152484">
    <property type="component" value="Unassembled WGS sequence"/>
</dbReference>
<feature type="domain" description="RRM" evidence="5">
    <location>
        <begin position="72"/>
        <end position="148"/>
    </location>
</feature>
<evidence type="ECO:0000259" key="5">
    <source>
        <dbReference type="PROSITE" id="PS50102"/>
    </source>
</evidence>
<dbReference type="SUPFAM" id="SSF54928">
    <property type="entry name" value="RNA-binding domain, RBD"/>
    <property type="match status" value="2"/>
</dbReference>
<feature type="region of interest" description="Disordered" evidence="4">
    <location>
        <begin position="17"/>
        <end position="47"/>
    </location>
</feature>
<dbReference type="GO" id="GO:0006417">
    <property type="term" value="P:regulation of translation"/>
    <property type="evidence" value="ECO:0007669"/>
    <property type="project" value="TreeGrafter"/>
</dbReference>
<comment type="caution">
    <text evidence="6">The sequence shown here is derived from an EMBL/GenBank/DDBJ whole genome shotgun (WGS) entry which is preliminary data.</text>
</comment>
<feature type="compositionally biased region" description="Acidic residues" evidence="4">
    <location>
        <begin position="17"/>
        <end position="30"/>
    </location>
</feature>
<gene>
    <name evidence="6" type="ORF">CEURO_LOCUS6105</name>
</gene>
<accession>A0A9P0YVG5</accession>
<dbReference type="PANTHER" id="PTHR48032">
    <property type="entry name" value="RNA-BINDING PROTEIN MUSASHI HOMOLOG RBP6"/>
    <property type="match status" value="1"/>
</dbReference>
<evidence type="ECO:0000256" key="1">
    <source>
        <dbReference type="ARBA" id="ARBA00022737"/>
    </source>
</evidence>
<evidence type="ECO:0000313" key="7">
    <source>
        <dbReference type="Proteomes" id="UP001152484"/>
    </source>
</evidence>
<dbReference type="Pfam" id="PF00076">
    <property type="entry name" value="RRM_1"/>
    <property type="match status" value="2"/>
</dbReference>
<evidence type="ECO:0000256" key="2">
    <source>
        <dbReference type="ARBA" id="ARBA00022884"/>
    </source>
</evidence>
<dbReference type="OrthoDB" id="1875751at2759"/>
<feature type="domain" description="RRM" evidence="5">
    <location>
        <begin position="161"/>
        <end position="239"/>
    </location>
</feature>
<dbReference type="GO" id="GO:0003729">
    <property type="term" value="F:mRNA binding"/>
    <property type="evidence" value="ECO:0007669"/>
    <property type="project" value="TreeGrafter"/>
</dbReference>
<name>A0A9P0YVG5_CUSEU</name>
<evidence type="ECO:0000256" key="3">
    <source>
        <dbReference type="PROSITE-ProRule" id="PRU00176"/>
    </source>
</evidence>
<dbReference type="FunFam" id="3.30.70.330:FF:000051">
    <property type="entry name" value="Heterogeneous nuclear ribonucleoprotein 1"/>
    <property type="match status" value="1"/>
</dbReference>
<keyword evidence="2 3" id="KW-0694">RNA-binding</keyword>
<protein>
    <recommendedName>
        <fullName evidence="5">RRM domain-containing protein</fullName>
    </recommendedName>
</protein>
<dbReference type="InterPro" id="IPR012677">
    <property type="entry name" value="Nucleotide-bd_a/b_plait_sf"/>
</dbReference>
<dbReference type="SMART" id="SM00360">
    <property type="entry name" value="RRM"/>
    <property type="match status" value="2"/>
</dbReference>
<dbReference type="Gene3D" id="3.30.70.330">
    <property type="match status" value="2"/>
</dbReference>
<dbReference type="InterPro" id="IPR000504">
    <property type="entry name" value="RRM_dom"/>
</dbReference>
<proteinExistence type="predicted"/>
<dbReference type="PANTHER" id="PTHR48032:SF6">
    <property type="entry name" value="RNA-BINDING (RRM_RBD_RNP MOTIFS) FAMILY PROTEIN"/>
    <property type="match status" value="1"/>
</dbReference>
<keyword evidence="1" id="KW-0677">Repeat</keyword>
<dbReference type="AlphaFoldDB" id="A0A9P0YVG5"/>
<dbReference type="EMBL" id="CAMAPE010000010">
    <property type="protein sequence ID" value="CAH9076901.1"/>
    <property type="molecule type" value="Genomic_DNA"/>
</dbReference>